<feature type="transmembrane region" description="Helical" evidence="11">
    <location>
        <begin position="232"/>
        <end position="252"/>
    </location>
</feature>
<protein>
    <recommendedName>
        <fullName evidence="4 11">Protein PBN1</fullName>
    </recommendedName>
</protein>
<evidence type="ECO:0000256" key="2">
    <source>
        <dbReference type="ARBA" id="ARBA00004687"/>
    </source>
</evidence>
<comment type="similarity">
    <text evidence="3 11">Belongs to the PIGX family.</text>
</comment>
<evidence type="ECO:0000256" key="1">
    <source>
        <dbReference type="ARBA" id="ARBA00004643"/>
    </source>
</evidence>
<name>A0A165FN94_9BASI</name>
<evidence type="ECO:0000256" key="5">
    <source>
        <dbReference type="ARBA" id="ARBA00022502"/>
    </source>
</evidence>
<organism evidence="12 13">
    <name type="scientific">Calocera cornea HHB12733</name>
    <dbReference type="NCBI Taxonomy" id="1353952"/>
    <lineage>
        <taxon>Eukaryota</taxon>
        <taxon>Fungi</taxon>
        <taxon>Dikarya</taxon>
        <taxon>Basidiomycota</taxon>
        <taxon>Agaricomycotina</taxon>
        <taxon>Dacrymycetes</taxon>
        <taxon>Dacrymycetales</taxon>
        <taxon>Dacrymycetaceae</taxon>
        <taxon>Calocera</taxon>
    </lineage>
</organism>
<dbReference type="InParanoid" id="A0A165FN94"/>
<evidence type="ECO:0000256" key="7">
    <source>
        <dbReference type="ARBA" id="ARBA00022824"/>
    </source>
</evidence>
<keyword evidence="10" id="KW-0325">Glycoprotein</keyword>
<dbReference type="EMBL" id="KV423969">
    <property type="protein sequence ID" value="KZT56981.1"/>
    <property type="molecule type" value="Genomic_DNA"/>
</dbReference>
<dbReference type="SMART" id="SM00780">
    <property type="entry name" value="PIG-X"/>
    <property type="match status" value="1"/>
</dbReference>
<evidence type="ECO:0000256" key="6">
    <source>
        <dbReference type="ARBA" id="ARBA00022692"/>
    </source>
</evidence>
<dbReference type="PANTHER" id="PTHR28533:SF1">
    <property type="entry name" value="PROTEIN PBN1"/>
    <property type="match status" value="1"/>
</dbReference>
<keyword evidence="7 11" id="KW-0256">Endoplasmic reticulum</keyword>
<dbReference type="GO" id="GO:0005789">
    <property type="term" value="C:endoplasmic reticulum membrane"/>
    <property type="evidence" value="ECO:0007669"/>
    <property type="project" value="UniProtKB-SubCell"/>
</dbReference>
<dbReference type="UniPathway" id="UPA00196"/>
<evidence type="ECO:0000256" key="11">
    <source>
        <dbReference type="RuleBase" id="RU366056"/>
    </source>
</evidence>
<dbReference type="InterPro" id="IPR042322">
    <property type="entry name" value="Pbn1"/>
</dbReference>
<dbReference type="InterPro" id="IPR013233">
    <property type="entry name" value="PIG-X/PBN1"/>
</dbReference>
<keyword evidence="6 11" id="KW-0812">Transmembrane</keyword>
<dbReference type="PANTHER" id="PTHR28533">
    <property type="entry name" value="PROTEIN PBN1"/>
    <property type="match status" value="1"/>
</dbReference>
<keyword evidence="5 11" id="KW-0337">GPI-anchor biosynthesis</keyword>
<dbReference type="Pfam" id="PF08320">
    <property type="entry name" value="PIG-X"/>
    <property type="match status" value="1"/>
</dbReference>
<keyword evidence="9 11" id="KW-0472">Membrane</keyword>
<evidence type="ECO:0000313" key="12">
    <source>
        <dbReference type="EMBL" id="KZT56981.1"/>
    </source>
</evidence>
<evidence type="ECO:0000256" key="10">
    <source>
        <dbReference type="ARBA" id="ARBA00023180"/>
    </source>
</evidence>
<accession>A0A165FN94</accession>
<comment type="function">
    <text evidence="11">Required for proper folding and/or the stability of a subset of proteins in the endoplasmic reticulum. Component of glycosylphosphatidylinositol-mannosyltransferase 1 which transfers the first of the 4 mannoses in the GPI-anchor precursors during GPI-anchor biosynthesis. Probably acts by stabilizing the mannosyltransferase GPI14.</text>
</comment>
<evidence type="ECO:0000256" key="9">
    <source>
        <dbReference type="ARBA" id="ARBA00023136"/>
    </source>
</evidence>
<dbReference type="FunCoup" id="A0A165FN94">
    <property type="interactions" value="4"/>
</dbReference>
<sequence>MDAAQLLHSLIPPHLYLPEGGRNCSLAPSRGFHRTLSLSPPTSSASARLPQETGRCILQALLFLPPQIFADPYELQQRHTDGRLGATRMWGDVELEAPVSAVDGRGTALLLDLDRDPDREEGERTGAEVEVPLHLRYPRPVGHEQAVESGGQERFALPCPVVFWACDSDDAGRKAPFDGLPPPFTSPYSEGTAFHFLRTQASDPQAAAGAGLPSIEVLVPTGDSSHLPTVELGTTLAVLFAFLYIAYCAWAVPSCPRALRQKAA</sequence>
<gene>
    <name evidence="12" type="ORF">CALCODRAFT_517730</name>
</gene>
<dbReference type="STRING" id="1353952.A0A165FN94"/>
<keyword evidence="13" id="KW-1185">Reference proteome</keyword>
<evidence type="ECO:0000313" key="13">
    <source>
        <dbReference type="Proteomes" id="UP000076842"/>
    </source>
</evidence>
<evidence type="ECO:0000256" key="3">
    <source>
        <dbReference type="ARBA" id="ARBA00010345"/>
    </source>
</evidence>
<comment type="subcellular location">
    <subcellularLocation>
        <location evidence="11">Endoplasmic reticulum membrane</location>
        <topology evidence="11">Single-pass membrane protein</topology>
    </subcellularLocation>
    <subcellularLocation>
        <location evidence="1">Endoplasmic reticulum membrane</location>
        <topology evidence="1">Single-pass type III membrane protein</topology>
    </subcellularLocation>
</comment>
<proteinExistence type="inferred from homology"/>
<dbReference type="GO" id="GO:0000030">
    <property type="term" value="F:mannosyltransferase activity"/>
    <property type="evidence" value="ECO:0007669"/>
    <property type="project" value="TreeGrafter"/>
</dbReference>
<dbReference type="GO" id="GO:1990529">
    <property type="term" value="C:glycosylphosphatidylinositol-mannosyltransferase I complex"/>
    <property type="evidence" value="ECO:0007669"/>
    <property type="project" value="TreeGrafter"/>
</dbReference>
<dbReference type="Proteomes" id="UP000076842">
    <property type="component" value="Unassembled WGS sequence"/>
</dbReference>
<dbReference type="GO" id="GO:0006506">
    <property type="term" value="P:GPI anchor biosynthetic process"/>
    <property type="evidence" value="ECO:0007669"/>
    <property type="project" value="UniProtKB-UniPathway"/>
</dbReference>
<evidence type="ECO:0000256" key="8">
    <source>
        <dbReference type="ARBA" id="ARBA00022989"/>
    </source>
</evidence>
<keyword evidence="8 11" id="KW-1133">Transmembrane helix</keyword>
<dbReference type="OrthoDB" id="5546453at2759"/>
<reference evidence="12 13" key="1">
    <citation type="journal article" date="2016" name="Mol. Biol. Evol.">
        <title>Comparative Genomics of Early-Diverging Mushroom-Forming Fungi Provides Insights into the Origins of Lignocellulose Decay Capabilities.</title>
        <authorList>
            <person name="Nagy L.G."/>
            <person name="Riley R."/>
            <person name="Tritt A."/>
            <person name="Adam C."/>
            <person name="Daum C."/>
            <person name="Floudas D."/>
            <person name="Sun H."/>
            <person name="Yadav J.S."/>
            <person name="Pangilinan J."/>
            <person name="Larsson K.H."/>
            <person name="Matsuura K."/>
            <person name="Barry K."/>
            <person name="Labutti K."/>
            <person name="Kuo R."/>
            <person name="Ohm R.A."/>
            <person name="Bhattacharya S.S."/>
            <person name="Shirouzu T."/>
            <person name="Yoshinaga Y."/>
            <person name="Martin F.M."/>
            <person name="Grigoriev I.V."/>
            <person name="Hibbett D.S."/>
        </authorList>
    </citation>
    <scope>NUCLEOTIDE SEQUENCE [LARGE SCALE GENOMIC DNA]</scope>
    <source>
        <strain evidence="12 13">HHB12733</strain>
    </source>
</reference>
<dbReference type="AlphaFoldDB" id="A0A165FN94"/>
<comment type="pathway">
    <text evidence="2 11">Glycolipid biosynthesis; glycosylphosphatidylinositol-anchor biosynthesis.</text>
</comment>
<evidence type="ECO:0000256" key="4">
    <source>
        <dbReference type="ARBA" id="ARBA00020410"/>
    </source>
</evidence>